<feature type="transmembrane region" description="Helical" evidence="8">
    <location>
        <begin position="20"/>
        <end position="38"/>
    </location>
</feature>
<dbReference type="GO" id="GO:0007219">
    <property type="term" value="P:Notch signaling pathway"/>
    <property type="evidence" value="ECO:0007669"/>
    <property type="project" value="UniProtKB-KW"/>
</dbReference>
<dbReference type="EMBL" id="CATQJL010000112">
    <property type="protein sequence ID" value="CAJ0593947.1"/>
    <property type="molecule type" value="Genomic_DNA"/>
</dbReference>
<evidence type="ECO:0000256" key="5">
    <source>
        <dbReference type="ARBA" id="ARBA00022976"/>
    </source>
</evidence>
<evidence type="ECO:0000256" key="7">
    <source>
        <dbReference type="ARBA" id="ARBA00023136"/>
    </source>
</evidence>
<keyword evidence="10" id="KW-1185">Reference proteome</keyword>
<dbReference type="GO" id="GO:0070765">
    <property type="term" value="C:gamma-secretase complex"/>
    <property type="evidence" value="ECO:0007669"/>
    <property type="project" value="TreeGrafter"/>
</dbReference>
<comment type="caution">
    <text evidence="9">The sequence shown here is derived from an EMBL/GenBank/DDBJ whole genome shotgun (WGS) entry which is preliminary data.</text>
</comment>
<dbReference type="GO" id="GO:0007220">
    <property type="term" value="P:Notch receptor processing"/>
    <property type="evidence" value="ECO:0007669"/>
    <property type="project" value="TreeGrafter"/>
</dbReference>
<comment type="subcellular location">
    <subcellularLocation>
        <location evidence="1">Membrane</location>
        <topology evidence="1">Multi-pass membrane protein</topology>
    </subcellularLocation>
</comment>
<organism evidence="9 10">
    <name type="scientific">Cylicocyclus nassatus</name>
    <name type="common">Nematode worm</name>
    <dbReference type="NCBI Taxonomy" id="53992"/>
    <lineage>
        <taxon>Eukaryota</taxon>
        <taxon>Metazoa</taxon>
        <taxon>Ecdysozoa</taxon>
        <taxon>Nematoda</taxon>
        <taxon>Chromadorea</taxon>
        <taxon>Rhabditida</taxon>
        <taxon>Rhabditina</taxon>
        <taxon>Rhabditomorpha</taxon>
        <taxon>Strongyloidea</taxon>
        <taxon>Strongylidae</taxon>
        <taxon>Cylicocyclus</taxon>
    </lineage>
</organism>
<gene>
    <name evidence="9" type="ORF">CYNAS_LOCUS5930</name>
</gene>
<evidence type="ECO:0000313" key="10">
    <source>
        <dbReference type="Proteomes" id="UP001176961"/>
    </source>
</evidence>
<evidence type="ECO:0000256" key="8">
    <source>
        <dbReference type="SAM" id="Phobius"/>
    </source>
</evidence>
<feature type="transmembrane region" description="Helical" evidence="8">
    <location>
        <begin position="58"/>
        <end position="78"/>
    </location>
</feature>
<dbReference type="AlphaFoldDB" id="A0AA36M0V7"/>
<evidence type="ECO:0000256" key="1">
    <source>
        <dbReference type="ARBA" id="ARBA00004141"/>
    </source>
</evidence>
<evidence type="ECO:0000256" key="3">
    <source>
        <dbReference type="ARBA" id="ARBA00018306"/>
    </source>
</evidence>
<keyword evidence="4 8" id="KW-0812">Transmembrane</keyword>
<dbReference type="PANTHER" id="PTHR16318:SF0">
    <property type="entry name" value="GAMMA-SECRETASE SUBUNIT PEN-2"/>
    <property type="match status" value="1"/>
</dbReference>
<protein>
    <recommendedName>
        <fullName evidence="3">Gamma-secretase subunit PEN-2</fullName>
    </recommendedName>
</protein>
<keyword evidence="5" id="KW-0914">Notch signaling pathway</keyword>
<evidence type="ECO:0000256" key="6">
    <source>
        <dbReference type="ARBA" id="ARBA00022989"/>
    </source>
</evidence>
<evidence type="ECO:0000313" key="9">
    <source>
        <dbReference type="EMBL" id="CAJ0593947.1"/>
    </source>
</evidence>
<accession>A0AA36M0V7</accession>
<name>A0AA36M0V7_CYLNA</name>
<sequence>MDKAKMSESAKTELCRKYFIIGLFCLPLVWLTNLIWFFGDAFCRPSSSTNPTIRKYVILSALGVLFWTIVIFTWEFVFQSYRSQGLAWADYLTFIFPVGRV</sequence>
<keyword evidence="7 8" id="KW-0472">Membrane</keyword>
<keyword evidence="6 8" id="KW-1133">Transmembrane helix</keyword>
<evidence type="ECO:0000256" key="4">
    <source>
        <dbReference type="ARBA" id="ARBA00022692"/>
    </source>
</evidence>
<proteinExistence type="inferred from homology"/>
<dbReference type="PANTHER" id="PTHR16318">
    <property type="entry name" value="GAMMA-SECRETASE SUBUNIT PEN-2"/>
    <property type="match status" value="1"/>
</dbReference>
<dbReference type="InterPro" id="IPR019379">
    <property type="entry name" value="Gamma_Secretase_Asp_P_PEN2"/>
</dbReference>
<reference evidence="9" key="1">
    <citation type="submission" date="2023-07" db="EMBL/GenBank/DDBJ databases">
        <authorList>
            <consortium name="CYATHOMIX"/>
        </authorList>
    </citation>
    <scope>NUCLEOTIDE SEQUENCE</scope>
    <source>
        <strain evidence="9">N/A</strain>
    </source>
</reference>
<comment type="similarity">
    <text evidence="2">Belongs to the PEN-2 family.</text>
</comment>
<evidence type="ECO:0000256" key="2">
    <source>
        <dbReference type="ARBA" id="ARBA00009607"/>
    </source>
</evidence>
<dbReference type="Proteomes" id="UP001176961">
    <property type="component" value="Unassembled WGS sequence"/>
</dbReference>
<dbReference type="Pfam" id="PF10251">
    <property type="entry name" value="PEN-2"/>
    <property type="match status" value="1"/>
</dbReference>